<dbReference type="Proteomes" id="UP000268891">
    <property type="component" value="Unassembled WGS sequence"/>
</dbReference>
<gene>
    <name evidence="1" type="ORF">EHH44_02185</name>
</gene>
<protein>
    <submittedName>
        <fullName evidence="1">ATPase</fullName>
    </submittedName>
</protein>
<dbReference type="EMBL" id="RRZR01000002">
    <property type="protein sequence ID" value="RRR48188.1"/>
    <property type="molecule type" value="Genomic_DNA"/>
</dbReference>
<name>A0ACD2ESU5_9MYCO</name>
<sequence length="213" mass="23230">MRRLDLVVGPNGAGKSTFVALTLAPLLPAALFVNADEIAKSRWPDEVAARAYDAARVAAQTRLALIEHGRSFIAETVFSHESKLDLIRTAHAAVPASPLLRRASLNRRAHAHDYTVVLHAVLIPEALAVQRVRYRVAAGGHAVPEEKIRDRYHRLWPLVAEAIGKADIATVYDNSHPTGPRIVAQFAGGAEIGELAWPAWTPEALVMRWPQGV</sequence>
<keyword evidence="2" id="KW-1185">Reference proteome</keyword>
<evidence type="ECO:0000313" key="1">
    <source>
        <dbReference type="EMBL" id="RRR48188.1"/>
    </source>
</evidence>
<proteinExistence type="predicted"/>
<organism evidence="1 2">
    <name type="scientific">Mycolicibacter terrae</name>
    <dbReference type="NCBI Taxonomy" id="1788"/>
    <lineage>
        <taxon>Bacteria</taxon>
        <taxon>Bacillati</taxon>
        <taxon>Actinomycetota</taxon>
        <taxon>Actinomycetes</taxon>
        <taxon>Mycobacteriales</taxon>
        <taxon>Mycobacteriaceae</taxon>
        <taxon>Mycolicibacter</taxon>
    </lineage>
</organism>
<reference evidence="1" key="1">
    <citation type="submission" date="2018-11" db="EMBL/GenBank/DDBJ databases">
        <authorList>
            <person name="Sattar A."/>
            <person name="Zunita Z."/>
            <person name="Jalila A."/>
            <person name="Saleha A.A."/>
        </authorList>
    </citation>
    <scope>NUCLEOTIDE SEQUENCE</scope>
    <source>
        <strain evidence="1">F12-74</strain>
    </source>
</reference>
<accession>A0ACD2ESU5</accession>
<comment type="caution">
    <text evidence="1">The sequence shown here is derived from an EMBL/GenBank/DDBJ whole genome shotgun (WGS) entry which is preliminary data.</text>
</comment>
<evidence type="ECO:0000313" key="2">
    <source>
        <dbReference type="Proteomes" id="UP000268891"/>
    </source>
</evidence>